<name>A0A6M3ILA4_9ZZZZ</name>
<sequence length="71" mass="7938">MGYDSNEMVELEGVFLHETDGAVLVDFDGDGDGEGNWLPKSKAEYEDNGYERGDPITVNVPMWLAEKEELI</sequence>
<accession>A0A6M3ILA4</accession>
<gene>
    <name evidence="1" type="ORF">MM415B01502_0028</name>
</gene>
<organism evidence="1">
    <name type="scientific">viral metagenome</name>
    <dbReference type="NCBI Taxonomy" id="1070528"/>
    <lineage>
        <taxon>unclassified sequences</taxon>
        <taxon>metagenomes</taxon>
        <taxon>organismal metagenomes</taxon>
    </lineage>
</organism>
<dbReference type="AlphaFoldDB" id="A0A6M3ILA4"/>
<evidence type="ECO:0000313" key="1">
    <source>
        <dbReference type="EMBL" id="QJA58115.1"/>
    </source>
</evidence>
<protein>
    <submittedName>
        <fullName evidence="1">Uncharacterized protein</fullName>
    </submittedName>
</protein>
<dbReference type="EMBL" id="MT141308">
    <property type="protein sequence ID" value="QJA58115.1"/>
    <property type="molecule type" value="Genomic_DNA"/>
</dbReference>
<reference evidence="1" key="1">
    <citation type="submission" date="2020-03" db="EMBL/GenBank/DDBJ databases">
        <title>The deep terrestrial virosphere.</title>
        <authorList>
            <person name="Holmfeldt K."/>
            <person name="Nilsson E."/>
            <person name="Simone D."/>
            <person name="Lopez-Fernandez M."/>
            <person name="Wu X."/>
            <person name="de Brujin I."/>
            <person name="Lundin D."/>
            <person name="Andersson A."/>
            <person name="Bertilsson S."/>
            <person name="Dopson M."/>
        </authorList>
    </citation>
    <scope>NUCLEOTIDE SEQUENCE</scope>
    <source>
        <strain evidence="1">MM415B01502</strain>
    </source>
</reference>
<proteinExistence type="predicted"/>